<dbReference type="EMBL" id="JANIEX010000071">
    <property type="protein sequence ID" value="KAJ3574364.1"/>
    <property type="molecule type" value="Genomic_DNA"/>
</dbReference>
<protein>
    <submittedName>
        <fullName evidence="2">Uncharacterized protein</fullName>
    </submittedName>
</protein>
<proteinExistence type="predicted"/>
<dbReference type="AlphaFoldDB" id="A0AAD5W3A3"/>
<sequence length="124" mass="12000">MKSFITLALLTFVTFTAALPLGGTDGVPGAGAKSLASGATDDAGKVTGNNIGDLAGAANGAGDALGPNGTNGALNGAGEGTLNNVGKATGQTKNEGHLGNLSAGGVPFKFGRDHVQGIALYILY</sequence>
<keyword evidence="3" id="KW-1185">Reference proteome</keyword>
<organism evidence="2 3">
    <name type="scientific">Leucocoprinus birnbaumii</name>
    <dbReference type="NCBI Taxonomy" id="56174"/>
    <lineage>
        <taxon>Eukaryota</taxon>
        <taxon>Fungi</taxon>
        <taxon>Dikarya</taxon>
        <taxon>Basidiomycota</taxon>
        <taxon>Agaricomycotina</taxon>
        <taxon>Agaricomycetes</taxon>
        <taxon>Agaricomycetidae</taxon>
        <taxon>Agaricales</taxon>
        <taxon>Agaricineae</taxon>
        <taxon>Agaricaceae</taxon>
        <taxon>Leucocoprinus</taxon>
    </lineage>
</organism>
<comment type="caution">
    <text evidence="2">The sequence shown here is derived from an EMBL/GenBank/DDBJ whole genome shotgun (WGS) entry which is preliminary data.</text>
</comment>
<accession>A0AAD5W3A3</accession>
<dbReference type="Proteomes" id="UP001213000">
    <property type="component" value="Unassembled WGS sequence"/>
</dbReference>
<keyword evidence="1" id="KW-0732">Signal</keyword>
<feature type="chain" id="PRO_5041987995" evidence="1">
    <location>
        <begin position="19"/>
        <end position="124"/>
    </location>
</feature>
<name>A0AAD5W3A3_9AGAR</name>
<reference evidence="2" key="1">
    <citation type="submission" date="2022-07" db="EMBL/GenBank/DDBJ databases">
        <title>Genome Sequence of Leucocoprinus birnbaumii.</title>
        <authorList>
            <person name="Buettner E."/>
        </authorList>
    </citation>
    <scope>NUCLEOTIDE SEQUENCE</scope>
    <source>
        <strain evidence="2">VT141</strain>
    </source>
</reference>
<evidence type="ECO:0000313" key="3">
    <source>
        <dbReference type="Proteomes" id="UP001213000"/>
    </source>
</evidence>
<evidence type="ECO:0000256" key="1">
    <source>
        <dbReference type="SAM" id="SignalP"/>
    </source>
</evidence>
<evidence type="ECO:0000313" key="2">
    <source>
        <dbReference type="EMBL" id="KAJ3574364.1"/>
    </source>
</evidence>
<gene>
    <name evidence="2" type="ORF">NP233_g1814</name>
</gene>
<feature type="signal peptide" evidence="1">
    <location>
        <begin position="1"/>
        <end position="18"/>
    </location>
</feature>